<dbReference type="RefSeq" id="WP_344774163.1">
    <property type="nucleotide sequence ID" value="NZ_BAABBX010000005.1"/>
</dbReference>
<proteinExistence type="predicted"/>
<reference evidence="3" key="1">
    <citation type="journal article" date="2019" name="Int. J. Syst. Evol. Microbiol.">
        <title>The Global Catalogue of Microorganisms (GCM) 10K type strain sequencing project: providing services to taxonomists for standard genome sequencing and annotation.</title>
        <authorList>
            <consortium name="The Broad Institute Genomics Platform"/>
            <consortium name="The Broad Institute Genome Sequencing Center for Infectious Disease"/>
            <person name="Wu L."/>
            <person name="Ma J."/>
        </authorList>
    </citation>
    <scope>NUCLEOTIDE SEQUENCE [LARGE SCALE GENOMIC DNA]</scope>
    <source>
        <strain evidence="3">JCM 17593</strain>
    </source>
</reference>
<dbReference type="Proteomes" id="UP001500213">
    <property type="component" value="Unassembled WGS sequence"/>
</dbReference>
<keyword evidence="1" id="KW-0732">Signal</keyword>
<name>A0ABP8ALF1_9MICO</name>
<sequence>MRIPGRTILTACTVALAAGFLAGCTPSHPITEPAKTLKPTPTPVFTSDADALAAATKIYKKFEAAVDAIGHDGGEGAERVKPYVSDAGYRFEVAEAEKFKKERAHGTGDTVLNNSVLQSRVERNGVATVTIYVCEDISAVDRIGPDGKSLISADRGDYNDYEVVLKGDSANSLVIQSNKYWSGGGICKL</sequence>
<gene>
    <name evidence="2" type="ORF">GCM10022288_08590</name>
</gene>
<protein>
    <recommendedName>
        <fullName evidence="4">Lipoprotein</fullName>
    </recommendedName>
</protein>
<organism evidence="2 3">
    <name type="scientific">Gryllotalpicola kribbensis</name>
    <dbReference type="NCBI Taxonomy" id="993084"/>
    <lineage>
        <taxon>Bacteria</taxon>
        <taxon>Bacillati</taxon>
        <taxon>Actinomycetota</taxon>
        <taxon>Actinomycetes</taxon>
        <taxon>Micrococcales</taxon>
        <taxon>Microbacteriaceae</taxon>
        <taxon>Gryllotalpicola</taxon>
    </lineage>
</organism>
<evidence type="ECO:0000256" key="1">
    <source>
        <dbReference type="SAM" id="SignalP"/>
    </source>
</evidence>
<feature type="chain" id="PRO_5046256968" description="Lipoprotein" evidence="1">
    <location>
        <begin position="18"/>
        <end position="189"/>
    </location>
</feature>
<comment type="caution">
    <text evidence="2">The sequence shown here is derived from an EMBL/GenBank/DDBJ whole genome shotgun (WGS) entry which is preliminary data.</text>
</comment>
<accession>A0ABP8ALF1</accession>
<evidence type="ECO:0000313" key="3">
    <source>
        <dbReference type="Proteomes" id="UP001500213"/>
    </source>
</evidence>
<evidence type="ECO:0000313" key="2">
    <source>
        <dbReference type="EMBL" id="GAA4185866.1"/>
    </source>
</evidence>
<feature type="signal peptide" evidence="1">
    <location>
        <begin position="1"/>
        <end position="17"/>
    </location>
</feature>
<dbReference type="EMBL" id="BAABBX010000005">
    <property type="protein sequence ID" value="GAA4185866.1"/>
    <property type="molecule type" value="Genomic_DNA"/>
</dbReference>
<keyword evidence="3" id="KW-1185">Reference proteome</keyword>
<evidence type="ECO:0008006" key="4">
    <source>
        <dbReference type="Google" id="ProtNLM"/>
    </source>
</evidence>
<dbReference type="PROSITE" id="PS51257">
    <property type="entry name" value="PROKAR_LIPOPROTEIN"/>
    <property type="match status" value="1"/>
</dbReference>